<proteinExistence type="inferred from homology"/>
<dbReference type="Gene3D" id="1.10.630.10">
    <property type="entry name" value="Cytochrome P450"/>
    <property type="match status" value="1"/>
</dbReference>
<dbReference type="GO" id="GO:0005506">
    <property type="term" value="F:iron ion binding"/>
    <property type="evidence" value="ECO:0007669"/>
    <property type="project" value="InterPro"/>
</dbReference>
<dbReference type="Pfam" id="PF00067">
    <property type="entry name" value="p450"/>
    <property type="match status" value="1"/>
</dbReference>
<dbReference type="CDD" id="cd11029">
    <property type="entry name" value="CYP107-like"/>
    <property type="match status" value="1"/>
</dbReference>
<name>A0A2N3XXJ5_SACSN</name>
<evidence type="ECO:0000256" key="2">
    <source>
        <dbReference type="ARBA" id="ARBA00010617"/>
    </source>
</evidence>
<comment type="caution">
    <text evidence="10">The sequence shown here is derived from an EMBL/GenBank/DDBJ whole genome shotgun (WGS) entry which is preliminary data.</text>
</comment>
<keyword evidence="3" id="KW-0963">Cytoplasm</keyword>
<dbReference type="InterPro" id="IPR036396">
    <property type="entry name" value="Cyt_P450_sf"/>
</dbReference>
<keyword evidence="6" id="KW-0560">Oxidoreductase</keyword>
<keyword evidence="4" id="KW-0349">Heme</keyword>
<accession>A0A2N3XXJ5</accession>
<dbReference type="GO" id="GO:0036199">
    <property type="term" value="F:cholest-4-en-3-one 26-monooxygenase activity"/>
    <property type="evidence" value="ECO:0007669"/>
    <property type="project" value="TreeGrafter"/>
</dbReference>
<evidence type="ECO:0000256" key="5">
    <source>
        <dbReference type="ARBA" id="ARBA00022723"/>
    </source>
</evidence>
<dbReference type="SUPFAM" id="SSF48264">
    <property type="entry name" value="Cytochrome P450"/>
    <property type="match status" value="1"/>
</dbReference>
<dbReference type="GO" id="GO:0008395">
    <property type="term" value="F:steroid hydroxylase activity"/>
    <property type="evidence" value="ECO:0007669"/>
    <property type="project" value="TreeGrafter"/>
</dbReference>
<keyword evidence="11" id="KW-1185">Reference proteome</keyword>
<dbReference type="GO" id="GO:0006707">
    <property type="term" value="P:cholesterol catabolic process"/>
    <property type="evidence" value="ECO:0007669"/>
    <property type="project" value="TreeGrafter"/>
</dbReference>
<dbReference type="GO" id="GO:0020037">
    <property type="term" value="F:heme binding"/>
    <property type="evidence" value="ECO:0007669"/>
    <property type="project" value="InterPro"/>
</dbReference>
<reference evidence="10" key="1">
    <citation type="submission" date="2017-12" db="EMBL/GenBank/DDBJ databases">
        <title>Sequencing the genomes of 1000 Actinobacteria strains.</title>
        <authorList>
            <person name="Klenk H.-P."/>
        </authorList>
    </citation>
    <scope>NUCLEOTIDE SEQUENCE [LARGE SCALE GENOMIC DNA]</scope>
    <source>
        <strain evidence="10">DSM 44228</strain>
    </source>
</reference>
<evidence type="ECO:0000256" key="6">
    <source>
        <dbReference type="ARBA" id="ARBA00023002"/>
    </source>
</evidence>
<feature type="region of interest" description="Disordered" evidence="9">
    <location>
        <begin position="375"/>
        <end position="396"/>
    </location>
</feature>
<dbReference type="InterPro" id="IPR002397">
    <property type="entry name" value="Cyt_P450_B"/>
</dbReference>
<dbReference type="InterPro" id="IPR001128">
    <property type="entry name" value="Cyt_P450"/>
</dbReference>
<keyword evidence="8" id="KW-0503">Monooxygenase</keyword>
<evidence type="ECO:0000313" key="10">
    <source>
        <dbReference type="EMBL" id="PKW15403.1"/>
    </source>
</evidence>
<dbReference type="RefSeq" id="WP_010694783.1">
    <property type="nucleotide sequence ID" value="NZ_CP061007.1"/>
</dbReference>
<evidence type="ECO:0000256" key="8">
    <source>
        <dbReference type="ARBA" id="ARBA00023033"/>
    </source>
</evidence>
<protein>
    <submittedName>
        <fullName evidence="10">Cytochrome P450</fullName>
    </submittedName>
</protein>
<evidence type="ECO:0000256" key="1">
    <source>
        <dbReference type="ARBA" id="ARBA00004496"/>
    </source>
</evidence>
<dbReference type="STRING" id="994479.GCA_000194155_02336"/>
<dbReference type="PRINTS" id="PR00359">
    <property type="entry name" value="BP450"/>
</dbReference>
<dbReference type="PANTHER" id="PTHR46696:SF4">
    <property type="entry name" value="BIOTIN BIOSYNTHESIS CYTOCHROME P450"/>
    <property type="match status" value="1"/>
</dbReference>
<evidence type="ECO:0000313" key="11">
    <source>
        <dbReference type="Proteomes" id="UP000233786"/>
    </source>
</evidence>
<comment type="subcellular location">
    <subcellularLocation>
        <location evidence="1">Cytoplasm</location>
    </subcellularLocation>
</comment>
<keyword evidence="5" id="KW-0479">Metal-binding</keyword>
<evidence type="ECO:0000256" key="3">
    <source>
        <dbReference type="ARBA" id="ARBA00022490"/>
    </source>
</evidence>
<gene>
    <name evidence="10" type="ORF">A8926_3104</name>
</gene>
<evidence type="ECO:0000256" key="7">
    <source>
        <dbReference type="ARBA" id="ARBA00023004"/>
    </source>
</evidence>
<dbReference type="AlphaFoldDB" id="A0A2N3XXJ5"/>
<dbReference type="PANTHER" id="PTHR46696">
    <property type="entry name" value="P450, PUTATIVE (EUROFUNG)-RELATED"/>
    <property type="match status" value="1"/>
</dbReference>
<dbReference type="Proteomes" id="UP000233786">
    <property type="component" value="Unassembled WGS sequence"/>
</dbReference>
<comment type="similarity">
    <text evidence="2">Belongs to the cytochrome P450 family.</text>
</comment>
<sequence length="396" mass="43187">MTSQDVTVPEIDLTTPEVLNDPFAAYGRARERSPLARLLVPGLNPMWAVLRYHDAKAALTDARLELTGDSFAMRPDVPEDCLPYMRTMQEMEGPEHTRLRRLVAPAFTARRAAEFRPRIETIVEALLDDLPDGGEVDLLPHFARPLPMAVICELVGIPESDRPKWREYGAHVAAGYGPGLAESIPGIIAGAKAAVAARRAEPGDDLVSQLIRAQDEDGHRLSDAELVTLIWNVVLAGQTPTNLIANGVHALLSHPDQLAALRVNPDLMPHAVEELMRWCGPQLLTIPRFPREDVEISGMRIGKGQPVTVVIASANHDPRVFPEADRLDVNRPAGPPHLGFAHGAHFCLGAALARTQTEVALSVLLGRFPNLEPTPKGVQHLPDPGTRRLKTLPVTL</sequence>
<dbReference type="GO" id="GO:0005737">
    <property type="term" value="C:cytoplasm"/>
    <property type="evidence" value="ECO:0007669"/>
    <property type="project" value="UniProtKB-SubCell"/>
</dbReference>
<keyword evidence="7" id="KW-0408">Iron</keyword>
<dbReference type="FunFam" id="1.10.630.10:FF:000018">
    <property type="entry name" value="Cytochrome P450 monooxygenase"/>
    <property type="match status" value="1"/>
</dbReference>
<dbReference type="EMBL" id="PJNB01000001">
    <property type="protein sequence ID" value="PKW15403.1"/>
    <property type="molecule type" value="Genomic_DNA"/>
</dbReference>
<evidence type="ECO:0000256" key="9">
    <source>
        <dbReference type="SAM" id="MobiDB-lite"/>
    </source>
</evidence>
<organism evidence="10 11">
    <name type="scientific">Saccharopolyspora spinosa</name>
    <dbReference type="NCBI Taxonomy" id="60894"/>
    <lineage>
        <taxon>Bacteria</taxon>
        <taxon>Bacillati</taxon>
        <taxon>Actinomycetota</taxon>
        <taxon>Actinomycetes</taxon>
        <taxon>Pseudonocardiales</taxon>
        <taxon>Pseudonocardiaceae</taxon>
        <taxon>Saccharopolyspora</taxon>
    </lineage>
</organism>
<evidence type="ECO:0000256" key="4">
    <source>
        <dbReference type="ARBA" id="ARBA00022617"/>
    </source>
</evidence>